<dbReference type="InterPro" id="IPR017872">
    <property type="entry name" value="Pyrmidine_PPase_CS"/>
</dbReference>
<dbReference type="InterPro" id="IPR018090">
    <property type="entry name" value="Pyrmidine_PPas_bac/euk"/>
</dbReference>
<dbReference type="InterPro" id="IPR000312">
    <property type="entry name" value="Glycosyl_Trfase_fam3"/>
</dbReference>
<dbReference type="FunFam" id="3.40.1030.10:FF:000001">
    <property type="entry name" value="Thymidine phosphorylase"/>
    <property type="match status" value="1"/>
</dbReference>
<dbReference type="PIRSF" id="PIRSF000478">
    <property type="entry name" value="TP_PyNP"/>
    <property type="match status" value="1"/>
</dbReference>
<dbReference type="GO" id="GO:0009032">
    <property type="term" value="F:thymidine phosphorylase activity"/>
    <property type="evidence" value="ECO:0007669"/>
    <property type="project" value="UniProtKB-UniRule"/>
</dbReference>
<comment type="subunit">
    <text evidence="2 7">Homodimer.</text>
</comment>
<dbReference type="InterPro" id="IPR000053">
    <property type="entry name" value="Thymidine/pyrmidine_PPase"/>
</dbReference>
<evidence type="ECO:0000259" key="8">
    <source>
        <dbReference type="SMART" id="SM00941"/>
    </source>
</evidence>
<proteinExistence type="inferred from homology"/>
<dbReference type="Pfam" id="PF00591">
    <property type="entry name" value="Glycos_transf_3"/>
    <property type="match status" value="1"/>
</dbReference>
<evidence type="ECO:0000256" key="5">
    <source>
        <dbReference type="ARBA" id="ARBA00022679"/>
    </source>
</evidence>
<keyword evidence="10" id="KW-1185">Reference proteome</keyword>
<dbReference type="InterPro" id="IPR036566">
    <property type="entry name" value="PYNP-like_C_sf"/>
</dbReference>
<keyword evidence="4 7" id="KW-0328">Glycosyltransferase</keyword>
<dbReference type="EMBL" id="JACHOO010000004">
    <property type="protein sequence ID" value="MBB5753192.1"/>
    <property type="molecule type" value="Genomic_DNA"/>
</dbReference>
<dbReference type="GO" id="GO:0046104">
    <property type="term" value="P:thymidine metabolic process"/>
    <property type="evidence" value="ECO:0007669"/>
    <property type="project" value="UniProtKB-UniRule"/>
</dbReference>
<dbReference type="Pfam" id="PF07831">
    <property type="entry name" value="PYNP_C"/>
    <property type="match status" value="1"/>
</dbReference>
<dbReference type="InterPro" id="IPR036320">
    <property type="entry name" value="Glycosyl_Trfase_fam3_N_dom_sf"/>
</dbReference>
<dbReference type="NCBIfam" id="TIGR02644">
    <property type="entry name" value="Y_phosphoryl"/>
    <property type="match status" value="1"/>
</dbReference>
<evidence type="ECO:0000256" key="6">
    <source>
        <dbReference type="ARBA" id="ARBA00048550"/>
    </source>
</evidence>
<sequence>MLPQEIIRRKREGEALTADEIRFMVDGLTRGSVTEGQVAALAMAVFFRGMGRDEAVALTLAMRDSGTVLDWSQLDGPVVDKHSTGGIGDNVSLMLAPALAACGAFVPMISGRGLGHTGGTLDKLDAIPGYISQPSNERFAAVVRSVGTAIIGQTAELAPADKRLYAIRDVTATVESIPLITASILSKKLAAGLGALVLDVKTGSGAFMPTLEGARALAESLVAVANGAGLRTTALVTDMDEPLASAAGNAVEVRNAVDFLTGARIDPRLFEVTVALGGELLATAGLAETAESGRRQIEIALGSGRAADLFGRMVAALGGPADFVERAADHLPGAPMVADVFAEASGIVTAIDTRGVGVAVVELGGGRRTATDRIDPAVGFTDLAPRGAAAGPDRPIGRVHARSAEDAARGAALLRAAYRIGDTPPQARPVIHERIDVAAAG</sequence>
<dbReference type="Gene3D" id="1.20.970.10">
    <property type="entry name" value="Transferase, Pyrimidine Nucleoside Phosphorylase, Chain C"/>
    <property type="match status" value="1"/>
</dbReference>
<comment type="caution">
    <text evidence="9">The sequence shown here is derived from an EMBL/GenBank/DDBJ whole genome shotgun (WGS) entry which is preliminary data.</text>
</comment>
<dbReference type="NCBIfam" id="NF004490">
    <property type="entry name" value="PRK05820.1"/>
    <property type="match status" value="1"/>
</dbReference>
<comment type="function">
    <text evidence="7">The enzymes which catalyze the reversible phosphorolysis of pyrimidine nucleosides are involved in the degradation of these compounds and in their utilization as carbon and energy sources, or in the rescue of pyrimidine bases for nucleotide synthesis.</text>
</comment>
<evidence type="ECO:0000256" key="7">
    <source>
        <dbReference type="HAMAP-Rule" id="MF_01628"/>
    </source>
</evidence>
<dbReference type="Pfam" id="PF02885">
    <property type="entry name" value="Glycos_trans_3N"/>
    <property type="match status" value="1"/>
</dbReference>
<evidence type="ECO:0000256" key="2">
    <source>
        <dbReference type="ARBA" id="ARBA00011738"/>
    </source>
</evidence>
<dbReference type="InterPro" id="IPR013465">
    <property type="entry name" value="Thymidine_Pase"/>
</dbReference>
<protein>
    <recommendedName>
        <fullName evidence="3 7">Thymidine phosphorylase</fullName>
        <ecNumber evidence="3 7">2.4.2.4</ecNumber>
    </recommendedName>
    <alternativeName>
        <fullName evidence="7">TdRPase</fullName>
    </alternativeName>
</protein>
<dbReference type="SMART" id="SM00941">
    <property type="entry name" value="PYNP_C"/>
    <property type="match status" value="1"/>
</dbReference>
<dbReference type="SUPFAM" id="SSF52418">
    <property type="entry name" value="Nucleoside phosphorylase/phosphoribosyltransferase catalytic domain"/>
    <property type="match status" value="1"/>
</dbReference>
<comment type="catalytic activity">
    <reaction evidence="6 7">
        <text>thymidine + phosphate = 2-deoxy-alpha-D-ribose 1-phosphate + thymine</text>
        <dbReference type="Rhea" id="RHEA:16037"/>
        <dbReference type="ChEBI" id="CHEBI:17748"/>
        <dbReference type="ChEBI" id="CHEBI:17821"/>
        <dbReference type="ChEBI" id="CHEBI:43474"/>
        <dbReference type="ChEBI" id="CHEBI:57259"/>
        <dbReference type="EC" id="2.4.2.4"/>
    </reaction>
</comment>
<evidence type="ECO:0000313" key="9">
    <source>
        <dbReference type="EMBL" id="MBB5753192.1"/>
    </source>
</evidence>
<evidence type="ECO:0000256" key="4">
    <source>
        <dbReference type="ARBA" id="ARBA00022676"/>
    </source>
</evidence>
<dbReference type="PROSITE" id="PS00647">
    <property type="entry name" value="THYMID_PHOSPHORYLASE"/>
    <property type="match status" value="1"/>
</dbReference>
<gene>
    <name evidence="7" type="primary">deoA</name>
    <name evidence="9" type="ORF">GGQ63_002258</name>
</gene>
<organism evidence="9 10">
    <name type="scientific">Prosthecomicrobium pneumaticum</name>
    <dbReference type="NCBI Taxonomy" id="81895"/>
    <lineage>
        <taxon>Bacteria</taxon>
        <taxon>Pseudomonadati</taxon>
        <taxon>Pseudomonadota</taxon>
        <taxon>Alphaproteobacteria</taxon>
        <taxon>Hyphomicrobiales</taxon>
        <taxon>Kaistiaceae</taxon>
        <taxon>Prosthecomicrobium</taxon>
    </lineage>
</organism>
<accession>A0A7W9FM38</accession>
<dbReference type="GO" id="GO:0006206">
    <property type="term" value="P:pyrimidine nucleobase metabolic process"/>
    <property type="evidence" value="ECO:0007669"/>
    <property type="project" value="InterPro"/>
</dbReference>
<dbReference type="InterPro" id="IPR017459">
    <property type="entry name" value="Glycosyl_Trfase_fam3_N_dom"/>
</dbReference>
<name>A0A7W9FM38_9HYPH</name>
<dbReference type="GO" id="GO:0005829">
    <property type="term" value="C:cytosol"/>
    <property type="evidence" value="ECO:0007669"/>
    <property type="project" value="TreeGrafter"/>
</dbReference>
<comment type="pathway">
    <text evidence="7">Pyrimidine metabolism; dTMP biosynthesis via salvage pathway; dTMP from thymine: step 1/2.</text>
</comment>
<dbReference type="HAMAP" id="MF_01628">
    <property type="entry name" value="Thymid_phosp"/>
    <property type="match status" value="1"/>
</dbReference>
<dbReference type="PANTHER" id="PTHR10515:SF0">
    <property type="entry name" value="THYMIDINE PHOSPHORYLASE"/>
    <property type="match status" value="1"/>
</dbReference>
<dbReference type="Gene3D" id="3.90.1170.30">
    <property type="entry name" value="Pyrimidine nucleoside phosphorylase-like, C-terminal domain"/>
    <property type="match status" value="1"/>
</dbReference>
<comment type="similarity">
    <text evidence="1 7">Belongs to the thymidine/pyrimidine-nucleoside phosphorylase family.</text>
</comment>
<dbReference type="EC" id="2.4.2.4" evidence="3 7"/>
<keyword evidence="5 7" id="KW-0808">Transferase</keyword>
<dbReference type="SUPFAM" id="SSF54680">
    <property type="entry name" value="Pyrimidine nucleoside phosphorylase C-terminal domain"/>
    <property type="match status" value="1"/>
</dbReference>
<dbReference type="SUPFAM" id="SSF47648">
    <property type="entry name" value="Nucleoside phosphorylase/phosphoribosyltransferase N-terminal domain"/>
    <property type="match status" value="1"/>
</dbReference>
<feature type="domain" description="Pyrimidine nucleoside phosphorylase C-terminal" evidence="8">
    <location>
        <begin position="347"/>
        <end position="421"/>
    </location>
</feature>
<dbReference type="PANTHER" id="PTHR10515">
    <property type="entry name" value="THYMIDINE PHOSPHORYLASE"/>
    <property type="match status" value="1"/>
</dbReference>
<dbReference type="Proteomes" id="UP000523821">
    <property type="component" value="Unassembled WGS sequence"/>
</dbReference>
<dbReference type="AlphaFoldDB" id="A0A7W9FM38"/>
<dbReference type="GO" id="GO:0004645">
    <property type="term" value="F:1,4-alpha-oligoglucan phosphorylase activity"/>
    <property type="evidence" value="ECO:0007669"/>
    <property type="project" value="InterPro"/>
</dbReference>
<dbReference type="InterPro" id="IPR035902">
    <property type="entry name" value="Nuc_phospho_transferase"/>
</dbReference>
<reference evidence="9 10" key="1">
    <citation type="submission" date="2020-08" db="EMBL/GenBank/DDBJ databases">
        <title>Genomic Encyclopedia of Type Strains, Phase IV (KMG-IV): sequencing the most valuable type-strain genomes for metagenomic binning, comparative biology and taxonomic classification.</title>
        <authorList>
            <person name="Goeker M."/>
        </authorList>
    </citation>
    <scope>NUCLEOTIDE SEQUENCE [LARGE SCALE GENOMIC DNA]</scope>
    <source>
        <strain evidence="9 10">DSM 16268</strain>
    </source>
</reference>
<dbReference type="NCBIfam" id="TIGR02643">
    <property type="entry name" value="T_phosphoryl"/>
    <property type="match status" value="1"/>
</dbReference>
<dbReference type="InterPro" id="IPR013102">
    <property type="entry name" value="PYNP_C"/>
</dbReference>
<dbReference type="RefSeq" id="WP_183855770.1">
    <property type="nucleotide sequence ID" value="NZ_JACHOO010000004.1"/>
</dbReference>
<dbReference type="UniPathway" id="UPA00578">
    <property type="reaction ID" value="UER00638"/>
</dbReference>
<evidence type="ECO:0000256" key="1">
    <source>
        <dbReference type="ARBA" id="ARBA00006915"/>
    </source>
</evidence>
<evidence type="ECO:0000256" key="3">
    <source>
        <dbReference type="ARBA" id="ARBA00011892"/>
    </source>
</evidence>
<evidence type="ECO:0000313" key="10">
    <source>
        <dbReference type="Proteomes" id="UP000523821"/>
    </source>
</evidence>
<dbReference type="Gene3D" id="3.40.1030.10">
    <property type="entry name" value="Nucleoside phosphorylase/phosphoribosyltransferase catalytic domain"/>
    <property type="match status" value="1"/>
</dbReference>